<evidence type="ECO:0000313" key="7">
    <source>
        <dbReference type="Proteomes" id="UP000027602"/>
    </source>
</evidence>
<evidence type="ECO:0000256" key="4">
    <source>
        <dbReference type="PROSITE-ProRule" id="PRU00335"/>
    </source>
</evidence>
<dbReference type="Proteomes" id="UP000027602">
    <property type="component" value="Chromosome"/>
</dbReference>
<dbReference type="eggNOG" id="COG1309">
    <property type="taxonomic scope" value="Bacteria"/>
</dbReference>
<dbReference type="SUPFAM" id="SSF46689">
    <property type="entry name" value="Homeodomain-like"/>
    <property type="match status" value="1"/>
</dbReference>
<keyword evidence="3" id="KW-0804">Transcription</keyword>
<dbReference type="PRINTS" id="PR00455">
    <property type="entry name" value="HTHTETR"/>
</dbReference>
<sequence length="206" mass="24342">MSPKVSEEHREYRRRKILEAAIRVFKRKGYEKTTMQDIVDESGMSRGGVYLYFSNREDLFKELIHFIDKQQEEEIDLLYHDVSSIWEGVLQFLESQEQEIMEVDESLIPVILEYYMIDLREKTKDAFLFNRYQKAVKVVELLFQKGVVHGEFKPVIPISEVARFVVAFLDGLIMEAIYLGTEEVKIKQQMNTLRHMLKNLLGVKQN</sequence>
<dbReference type="KEGG" id="bmet:BMMGA3_12375"/>
<evidence type="ECO:0000313" key="6">
    <source>
        <dbReference type="EMBL" id="AIE60868.1"/>
    </source>
</evidence>
<dbReference type="InterPro" id="IPR009057">
    <property type="entry name" value="Homeodomain-like_sf"/>
</dbReference>
<dbReference type="Gene3D" id="1.10.10.60">
    <property type="entry name" value="Homeodomain-like"/>
    <property type="match status" value="1"/>
</dbReference>
<dbReference type="OrthoDB" id="9814703at2"/>
<dbReference type="PANTHER" id="PTHR47506">
    <property type="entry name" value="TRANSCRIPTIONAL REGULATORY PROTEIN"/>
    <property type="match status" value="1"/>
</dbReference>
<name>I3EAW1_BACMM</name>
<dbReference type="Pfam" id="PF17922">
    <property type="entry name" value="TetR_C_17"/>
    <property type="match status" value="1"/>
</dbReference>
<keyword evidence="2 4" id="KW-0238">DNA-binding</keyword>
<dbReference type="Pfam" id="PF00440">
    <property type="entry name" value="TetR_N"/>
    <property type="match status" value="1"/>
</dbReference>
<reference evidence="6 7" key="1">
    <citation type="journal article" date="2015" name="BMC Genomics">
        <title>Transcriptome analysis of thermophilic methylotrophic Bacillus methanolicus MGA3 using RNA-sequencing provides detailed insights into its previously uncharted transcriptional landscape.</title>
        <authorList>
            <person name="Irla M."/>
            <person name="Neshat A."/>
            <person name="Brautaset T."/>
            <person name="Ruckert C."/>
            <person name="Kalinowski J."/>
            <person name="Wendisch V.F."/>
        </authorList>
    </citation>
    <scope>NUCLEOTIDE SEQUENCE [LARGE SCALE GENOMIC DNA]</scope>
    <source>
        <strain evidence="7">MGA3 / ATCC 53907</strain>
    </source>
</reference>
<feature type="DNA-binding region" description="H-T-H motif" evidence="4">
    <location>
        <begin position="34"/>
        <end position="53"/>
    </location>
</feature>
<dbReference type="AlphaFoldDB" id="I3EAW1"/>
<gene>
    <name evidence="6" type="ORF">BMMGA3_12375</name>
</gene>
<evidence type="ECO:0000256" key="3">
    <source>
        <dbReference type="ARBA" id="ARBA00023163"/>
    </source>
</evidence>
<evidence type="ECO:0000256" key="2">
    <source>
        <dbReference type="ARBA" id="ARBA00023125"/>
    </source>
</evidence>
<accession>I3EAW1</accession>
<dbReference type="PROSITE" id="PS50977">
    <property type="entry name" value="HTH_TETR_2"/>
    <property type="match status" value="1"/>
</dbReference>
<dbReference type="SUPFAM" id="SSF48498">
    <property type="entry name" value="Tetracyclin repressor-like, C-terminal domain"/>
    <property type="match status" value="1"/>
</dbReference>
<evidence type="ECO:0000256" key="1">
    <source>
        <dbReference type="ARBA" id="ARBA00023015"/>
    </source>
</evidence>
<dbReference type="Gene3D" id="1.10.357.10">
    <property type="entry name" value="Tetracycline Repressor, domain 2"/>
    <property type="match status" value="1"/>
</dbReference>
<feature type="domain" description="HTH tetR-type" evidence="5">
    <location>
        <begin position="11"/>
        <end position="71"/>
    </location>
</feature>
<protein>
    <submittedName>
        <fullName evidence="6">Transcriptional regulator</fullName>
    </submittedName>
</protein>
<dbReference type="EMBL" id="CP007739">
    <property type="protein sequence ID" value="AIE60868.1"/>
    <property type="molecule type" value="Genomic_DNA"/>
</dbReference>
<keyword evidence="1" id="KW-0805">Transcription regulation</keyword>
<dbReference type="GO" id="GO:0003677">
    <property type="term" value="F:DNA binding"/>
    <property type="evidence" value="ECO:0007669"/>
    <property type="project" value="UniProtKB-UniRule"/>
</dbReference>
<dbReference type="PANTHER" id="PTHR47506:SF6">
    <property type="entry name" value="HTH-TYPE TRANSCRIPTIONAL REPRESSOR NEMR"/>
    <property type="match status" value="1"/>
</dbReference>
<dbReference type="HOGENOM" id="CLU_069356_15_12_9"/>
<dbReference type="InterPro" id="IPR041612">
    <property type="entry name" value="YfiR_C"/>
</dbReference>
<proteinExistence type="predicted"/>
<evidence type="ECO:0000259" key="5">
    <source>
        <dbReference type="PROSITE" id="PS50977"/>
    </source>
</evidence>
<dbReference type="InterPro" id="IPR036271">
    <property type="entry name" value="Tet_transcr_reg_TetR-rel_C_sf"/>
</dbReference>
<dbReference type="RefSeq" id="WP_004435994.1">
    <property type="nucleotide sequence ID" value="NZ_ADWW01000002.1"/>
</dbReference>
<organism evidence="6 7">
    <name type="scientific">Bacillus methanolicus (strain MGA3 / ATCC 53907)</name>
    <dbReference type="NCBI Taxonomy" id="796606"/>
    <lineage>
        <taxon>Bacteria</taxon>
        <taxon>Bacillati</taxon>
        <taxon>Bacillota</taxon>
        <taxon>Bacilli</taxon>
        <taxon>Bacillales</taxon>
        <taxon>Bacillaceae</taxon>
        <taxon>Bacillus</taxon>
    </lineage>
</organism>
<dbReference type="STRING" id="796606.BMMGA3_12375"/>
<keyword evidence="7" id="KW-1185">Reference proteome</keyword>
<dbReference type="InterPro" id="IPR001647">
    <property type="entry name" value="HTH_TetR"/>
</dbReference>